<feature type="domain" description="C2H2-type" evidence="9">
    <location>
        <begin position="568"/>
        <end position="595"/>
    </location>
</feature>
<dbReference type="Gene3D" id="3.30.160.60">
    <property type="entry name" value="Classic Zinc Finger"/>
    <property type="match status" value="9"/>
</dbReference>
<dbReference type="GeneID" id="139029630"/>
<feature type="domain" description="C2H2-type" evidence="9">
    <location>
        <begin position="540"/>
        <end position="567"/>
    </location>
</feature>
<evidence type="ECO:0000256" key="1">
    <source>
        <dbReference type="ARBA" id="ARBA00006991"/>
    </source>
</evidence>
<evidence type="ECO:0000256" key="6">
    <source>
        <dbReference type="ARBA" id="ARBA00023242"/>
    </source>
</evidence>
<dbReference type="SMART" id="SM00355">
    <property type="entry name" value="ZnF_C2H2"/>
    <property type="match status" value="9"/>
</dbReference>
<evidence type="ECO:0000256" key="5">
    <source>
        <dbReference type="ARBA" id="ARBA00022833"/>
    </source>
</evidence>
<accession>A0ABM4GWE4</accession>
<reference evidence="11" key="2">
    <citation type="submission" date="2025-08" db="UniProtKB">
        <authorList>
            <consortium name="RefSeq"/>
        </authorList>
    </citation>
    <scope>IDENTIFICATION</scope>
    <source>
        <tissue evidence="11">Tongue muscle</tissue>
    </source>
</reference>
<feature type="domain" description="C2H2-type" evidence="9">
    <location>
        <begin position="484"/>
        <end position="511"/>
    </location>
</feature>
<evidence type="ECO:0000313" key="11">
    <source>
        <dbReference type="RefSeq" id="XP_070307650.1"/>
    </source>
</evidence>
<dbReference type="Pfam" id="PF00096">
    <property type="entry name" value="zf-C2H2"/>
    <property type="match status" value="5"/>
</dbReference>
<evidence type="ECO:0000313" key="10">
    <source>
        <dbReference type="Proteomes" id="UP001652640"/>
    </source>
</evidence>
<evidence type="ECO:0000256" key="3">
    <source>
        <dbReference type="ARBA" id="ARBA00022737"/>
    </source>
</evidence>
<feature type="domain" description="C2H2-type" evidence="9">
    <location>
        <begin position="428"/>
        <end position="455"/>
    </location>
</feature>
<reference evidence="10" key="1">
    <citation type="journal article" date="2022" name="J. Hered.">
        <title>A De Novo Chromosome-Level Genome Assembly of the White-Tailed Deer, Odocoileus Virginianus.</title>
        <authorList>
            <person name="London E.W."/>
            <person name="Roca A.L."/>
            <person name="Novakofski J.E."/>
            <person name="Mateus-Pinilla N.E."/>
        </authorList>
    </citation>
    <scope>NUCLEOTIDE SEQUENCE [LARGE SCALE GENOMIC DNA]</scope>
</reference>
<keyword evidence="8" id="KW-0732">Signal</keyword>
<feature type="domain" description="C2H2-type" evidence="9">
    <location>
        <begin position="400"/>
        <end position="427"/>
    </location>
</feature>
<dbReference type="PROSITE" id="PS50157">
    <property type="entry name" value="ZINC_FINGER_C2H2_2"/>
    <property type="match status" value="9"/>
</dbReference>
<dbReference type="PROSITE" id="PS00028">
    <property type="entry name" value="ZINC_FINGER_C2H2_1"/>
    <property type="match status" value="4"/>
</dbReference>
<keyword evidence="5" id="KW-0862">Zinc</keyword>
<keyword evidence="10" id="KW-1185">Reference proteome</keyword>
<comment type="similarity">
    <text evidence="1">Belongs to the krueppel C2H2-type zinc-finger protein family.</text>
</comment>
<feature type="domain" description="C2H2-type" evidence="9">
    <location>
        <begin position="372"/>
        <end position="399"/>
    </location>
</feature>
<gene>
    <name evidence="11" type="primary">LOC139029630</name>
</gene>
<organism evidence="10 11">
    <name type="scientific">Odocoileus virginianus</name>
    <name type="common">White-tailed deer</name>
    <dbReference type="NCBI Taxonomy" id="9874"/>
    <lineage>
        <taxon>Eukaryota</taxon>
        <taxon>Metazoa</taxon>
        <taxon>Chordata</taxon>
        <taxon>Craniata</taxon>
        <taxon>Vertebrata</taxon>
        <taxon>Euteleostomi</taxon>
        <taxon>Mammalia</taxon>
        <taxon>Eutheria</taxon>
        <taxon>Laurasiatheria</taxon>
        <taxon>Artiodactyla</taxon>
        <taxon>Ruminantia</taxon>
        <taxon>Pecora</taxon>
        <taxon>Cervidae</taxon>
        <taxon>Odocoileinae</taxon>
        <taxon>Odocoileus</taxon>
    </lineage>
</organism>
<protein>
    <submittedName>
        <fullName evidence="11">LOW QUALITY PROTEIN: zinc finger protein ZFP2-like</fullName>
    </submittedName>
</protein>
<sequence length="596" mass="68317">MRLPSVPNNLLFALSAASSLHTQCVMPRNPGFKDLCPIENQKLYEIFHLVNLPLMKDWEHTRACEGQRGCYDEHNQTRTVSHNVNITAKRNQGCESNWEKHPFKSLTSAEKCMFVSKDPHHFLTYTCSMKGTVENLESHLISTADNRSSHSECSIQLNIHSNMSEDQKFKNEGKDSQCNQLEGSFSKGSVFFKQQIFFPFSKICNVDNNGRDFIQTSMINAYGDVVNAGQLFMCHKMIKALRKSSTRNNYKSLYDAVRKYLFNETGHNVDQGSSLMQHQGNQFLDNDSGSNKCRNIFYQRADVSLYKSVAIGKKAYNCSKYSKVPYQSCKLIQQQSIQNVEKHYKCNTCGKIVTKSLNLSSQRKIHTERKPFKCTECGKVSICPLCLTQHQQTHTGERPYTCKECGKGYTCCSNLTQHQVIHTGAKPHKCRECGKAFNRCSYLAMHQRVHTEDTLYKCRECGKAFICGSHLIQHQQLYTEKKPYKCTECDKSFKQDGSLTQHQIIHTGEKQYKWTDCGKAFKHSSSLTQHQEIHTGEKPYKCKDCGKAFNCKSHLTQHEQIHPTRKAYKCTECGKASNQKSSLSRHQIIHTWREIS</sequence>
<keyword evidence="6" id="KW-0539">Nucleus</keyword>
<dbReference type="InterPro" id="IPR036236">
    <property type="entry name" value="Znf_C2H2_sf"/>
</dbReference>
<keyword evidence="2" id="KW-0479">Metal-binding</keyword>
<dbReference type="SUPFAM" id="SSF57667">
    <property type="entry name" value="beta-beta-alpha zinc fingers"/>
    <property type="match status" value="6"/>
</dbReference>
<dbReference type="InterPro" id="IPR013087">
    <property type="entry name" value="Znf_C2H2_type"/>
</dbReference>
<evidence type="ECO:0000256" key="7">
    <source>
        <dbReference type="PROSITE-ProRule" id="PRU00042"/>
    </source>
</evidence>
<evidence type="ECO:0000256" key="8">
    <source>
        <dbReference type="SAM" id="SignalP"/>
    </source>
</evidence>
<dbReference type="RefSeq" id="XP_070307650.1">
    <property type="nucleotide sequence ID" value="XM_070451549.1"/>
</dbReference>
<keyword evidence="4 7" id="KW-0863">Zinc-finger</keyword>
<dbReference type="PANTHER" id="PTHR24393:SF100">
    <property type="entry name" value="ZINC FINGER PROTEIN-RELATED"/>
    <property type="match status" value="1"/>
</dbReference>
<feature type="domain" description="C2H2-type" evidence="9">
    <location>
        <begin position="456"/>
        <end position="483"/>
    </location>
</feature>
<keyword evidence="3" id="KW-0677">Repeat</keyword>
<feature type="domain" description="C2H2-type" evidence="9">
    <location>
        <begin position="344"/>
        <end position="371"/>
    </location>
</feature>
<dbReference type="PANTHER" id="PTHR24393">
    <property type="entry name" value="ZINC FINGER PROTEIN"/>
    <property type="match status" value="1"/>
</dbReference>
<feature type="signal peptide" evidence="8">
    <location>
        <begin position="1"/>
        <end position="19"/>
    </location>
</feature>
<proteinExistence type="inferred from homology"/>
<feature type="chain" id="PRO_5046254603" evidence="8">
    <location>
        <begin position="20"/>
        <end position="596"/>
    </location>
</feature>
<evidence type="ECO:0000256" key="2">
    <source>
        <dbReference type="ARBA" id="ARBA00022723"/>
    </source>
</evidence>
<evidence type="ECO:0000256" key="4">
    <source>
        <dbReference type="ARBA" id="ARBA00022771"/>
    </source>
</evidence>
<feature type="domain" description="C2H2-type" evidence="9">
    <location>
        <begin position="512"/>
        <end position="539"/>
    </location>
</feature>
<name>A0ABM4GWE4_ODOVR</name>
<dbReference type="Proteomes" id="UP001652640">
    <property type="component" value="Chromosome 20"/>
</dbReference>
<evidence type="ECO:0000259" key="9">
    <source>
        <dbReference type="PROSITE" id="PS50157"/>
    </source>
</evidence>